<evidence type="ECO:0000313" key="2">
    <source>
        <dbReference type="Proteomes" id="UP000799777"/>
    </source>
</evidence>
<dbReference type="AlphaFoldDB" id="A0A9P4LQK0"/>
<reference evidence="1" key="1">
    <citation type="journal article" date="2020" name="Stud. Mycol.">
        <title>101 Dothideomycetes genomes: a test case for predicting lifestyles and emergence of pathogens.</title>
        <authorList>
            <person name="Haridas S."/>
            <person name="Albert R."/>
            <person name="Binder M."/>
            <person name="Bloem J."/>
            <person name="Labutti K."/>
            <person name="Salamov A."/>
            <person name="Andreopoulos B."/>
            <person name="Baker S."/>
            <person name="Barry K."/>
            <person name="Bills G."/>
            <person name="Bluhm B."/>
            <person name="Cannon C."/>
            <person name="Castanera R."/>
            <person name="Culley D."/>
            <person name="Daum C."/>
            <person name="Ezra D."/>
            <person name="Gonzalez J."/>
            <person name="Henrissat B."/>
            <person name="Kuo A."/>
            <person name="Liang C."/>
            <person name="Lipzen A."/>
            <person name="Lutzoni F."/>
            <person name="Magnuson J."/>
            <person name="Mondo S."/>
            <person name="Nolan M."/>
            <person name="Ohm R."/>
            <person name="Pangilinan J."/>
            <person name="Park H.-J."/>
            <person name="Ramirez L."/>
            <person name="Alfaro M."/>
            <person name="Sun H."/>
            <person name="Tritt A."/>
            <person name="Yoshinaga Y."/>
            <person name="Zwiers L.-H."/>
            <person name="Turgeon B."/>
            <person name="Goodwin S."/>
            <person name="Spatafora J."/>
            <person name="Crous P."/>
            <person name="Grigoriev I."/>
        </authorList>
    </citation>
    <scope>NUCLEOTIDE SEQUENCE</scope>
    <source>
        <strain evidence="1">CBS 110217</strain>
    </source>
</reference>
<gene>
    <name evidence="1" type="ORF">EK21DRAFT_56664</name>
</gene>
<dbReference type="SUPFAM" id="SSF52833">
    <property type="entry name" value="Thioredoxin-like"/>
    <property type="match status" value="1"/>
</dbReference>
<dbReference type="OrthoDB" id="3729620at2759"/>
<comment type="caution">
    <text evidence="1">The sequence shown here is derived from an EMBL/GenBank/DDBJ whole genome shotgun (WGS) entry which is preliminary data.</text>
</comment>
<accession>A0A9P4LQK0</accession>
<evidence type="ECO:0000313" key="1">
    <source>
        <dbReference type="EMBL" id="KAF2034338.1"/>
    </source>
</evidence>
<dbReference type="Gene3D" id="3.40.30.10">
    <property type="entry name" value="Glutaredoxin"/>
    <property type="match status" value="1"/>
</dbReference>
<evidence type="ECO:0008006" key="3">
    <source>
        <dbReference type="Google" id="ProtNLM"/>
    </source>
</evidence>
<organism evidence="1 2">
    <name type="scientific">Setomelanomma holmii</name>
    <dbReference type="NCBI Taxonomy" id="210430"/>
    <lineage>
        <taxon>Eukaryota</taxon>
        <taxon>Fungi</taxon>
        <taxon>Dikarya</taxon>
        <taxon>Ascomycota</taxon>
        <taxon>Pezizomycotina</taxon>
        <taxon>Dothideomycetes</taxon>
        <taxon>Pleosporomycetidae</taxon>
        <taxon>Pleosporales</taxon>
        <taxon>Pleosporineae</taxon>
        <taxon>Phaeosphaeriaceae</taxon>
        <taxon>Setomelanomma</taxon>
    </lineage>
</organism>
<protein>
    <recommendedName>
        <fullName evidence="3">Thioredoxin domain-containing protein</fullName>
    </recommendedName>
</protein>
<sequence>MAPYFTTLSSKDDYKTLVTPATGKVILVAFWPGDSTSESLIAALKKNLPKSSFAELGIVDAYCFDVYALPELATELDVTFVPTLMWYLDGIQDAVVWHQGVMVEGEGVEKGVKRVVERIKGSNEVGLESDSDDDW</sequence>
<name>A0A9P4LQK0_9PLEO</name>
<proteinExistence type="predicted"/>
<keyword evidence="2" id="KW-1185">Reference proteome</keyword>
<dbReference type="EMBL" id="ML978161">
    <property type="protein sequence ID" value="KAF2034338.1"/>
    <property type="molecule type" value="Genomic_DNA"/>
</dbReference>
<dbReference type="InterPro" id="IPR036249">
    <property type="entry name" value="Thioredoxin-like_sf"/>
</dbReference>
<dbReference type="Proteomes" id="UP000799777">
    <property type="component" value="Unassembled WGS sequence"/>
</dbReference>